<protein>
    <recommendedName>
        <fullName evidence="6">Aminotransferase class I/classII large domain-containing protein</fullName>
    </recommendedName>
</protein>
<dbReference type="NCBIfam" id="TIGR01265">
    <property type="entry name" value="tyr_nico_aTase"/>
    <property type="match status" value="1"/>
</dbReference>
<organism evidence="7 8">
    <name type="scientific">Centaurea solstitialis</name>
    <name type="common">yellow star-thistle</name>
    <dbReference type="NCBI Taxonomy" id="347529"/>
    <lineage>
        <taxon>Eukaryota</taxon>
        <taxon>Viridiplantae</taxon>
        <taxon>Streptophyta</taxon>
        <taxon>Embryophyta</taxon>
        <taxon>Tracheophyta</taxon>
        <taxon>Spermatophyta</taxon>
        <taxon>Magnoliopsida</taxon>
        <taxon>eudicotyledons</taxon>
        <taxon>Gunneridae</taxon>
        <taxon>Pentapetalae</taxon>
        <taxon>asterids</taxon>
        <taxon>campanulids</taxon>
        <taxon>Asterales</taxon>
        <taxon>Asteraceae</taxon>
        <taxon>Carduoideae</taxon>
        <taxon>Cardueae</taxon>
        <taxon>Centaureinae</taxon>
        <taxon>Centaurea</taxon>
    </lineage>
</organism>
<keyword evidence="8" id="KW-1185">Reference proteome</keyword>
<dbReference type="AlphaFoldDB" id="A0AA38TA05"/>
<dbReference type="CDD" id="cd00609">
    <property type="entry name" value="AAT_like"/>
    <property type="match status" value="1"/>
</dbReference>
<dbReference type="InterPro" id="IPR004839">
    <property type="entry name" value="Aminotransferase_I/II_large"/>
</dbReference>
<sequence>MEKNSTLPKKWGFGGKSEFKPEPVTTIRGALTFLHSNLDPSDKRTVIPMSHTEPSAFPCFNTTEIAADAIADSVRSVKFNGFPPTGGILPARRAVAEHLSQDLPDKLSPDDVFLTLGCKQAAQGIIQVLAGPKSNVLFPKPGFPYYDHFARLYNVEVRYFDLLPEKDWEVDLDSVVAVADENTVAMLIINPGNPCANVFTYQHLKKVAETARKLGILVLSDEVYGHLTYGKNPFVPMGVFGSITPVITVGSISKRWIVPGWRLGWLVTHDPNGILKEHGIIESIKGYLDSSPELPTFIQGAIPDILSKTKEDFFTKIVKLVKEDAISCYEGIKDVPGLSCPTKPEGAMSLMAKLDLSVFDGIKDDQDFCLKLAKEESVIILPGICVGYESWLRITFAIDISSLQDGMKRLKAFCERHSKKA</sequence>
<dbReference type="InterPro" id="IPR015422">
    <property type="entry name" value="PyrdxlP-dep_Trfase_small"/>
</dbReference>
<dbReference type="Gene3D" id="3.90.1150.10">
    <property type="entry name" value="Aspartate Aminotransferase, domain 1"/>
    <property type="match status" value="1"/>
</dbReference>
<comment type="similarity">
    <text evidence="2 4">Belongs to the class-I pyridoxal-phosphate-dependent aminotransferase family.</text>
</comment>
<evidence type="ECO:0000256" key="3">
    <source>
        <dbReference type="ARBA" id="ARBA00022898"/>
    </source>
</evidence>
<dbReference type="GO" id="GO:0030170">
    <property type="term" value="F:pyridoxal phosphate binding"/>
    <property type="evidence" value="ECO:0007669"/>
    <property type="project" value="InterPro"/>
</dbReference>
<dbReference type="GO" id="GO:0004838">
    <property type="term" value="F:L-tyrosine-2-oxoglutarate transaminase activity"/>
    <property type="evidence" value="ECO:0007669"/>
    <property type="project" value="TreeGrafter"/>
</dbReference>
<evidence type="ECO:0000256" key="5">
    <source>
        <dbReference type="PIRSR" id="PIRSR000517-1"/>
    </source>
</evidence>
<comment type="caution">
    <text evidence="7">The sequence shown here is derived from an EMBL/GenBank/DDBJ whole genome shotgun (WGS) entry which is preliminary data.</text>
</comment>
<comment type="cofactor">
    <cofactor evidence="1 4 5">
        <name>pyridoxal 5'-phosphate</name>
        <dbReference type="ChEBI" id="CHEBI:597326"/>
    </cofactor>
</comment>
<evidence type="ECO:0000313" key="7">
    <source>
        <dbReference type="EMBL" id="KAJ9550111.1"/>
    </source>
</evidence>
<dbReference type="FunFam" id="3.40.640.10:FF:000048">
    <property type="entry name" value="tyrosine aminotransferase"/>
    <property type="match status" value="1"/>
</dbReference>
<feature type="modified residue" description="N6-(pyridoxal phosphate)lysine" evidence="5">
    <location>
        <position position="254"/>
    </location>
</feature>
<dbReference type="PANTHER" id="PTHR45744">
    <property type="entry name" value="TYROSINE AMINOTRANSFERASE"/>
    <property type="match status" value="1"/>
</dbReference>
<evidence type="ECO:0000313" key="8">
    <source>
        <dbReference type="Proteomes" id="UP001172457"/>
    </source>
</evidence>
<evidence type="ECO:0000256" key="2">
    <source>
        <dbReference type="ARBA" id="ARBA00007441"/>
    </source>
</evidence>
<dbReference type="PANTHER" id="PTHR45744:SF11">
    <property type="entry name" value="TYROSINE AMINOTRANSFERASE"/>
    <property type="match status" value="1"/>
</dbReference>
<dbReference type="SUPFAM" id="SSF53383">
    <property type="entry name" value="PLP-dependent transferases"/>
    <property type="match status" value="1"/>
</dbReference>
<dbReference type="Gene3D" id="3.40.640.10">
    <property type="entry name" value="Type I PLP-dependent aspartate aminotransferase-like (Major domain)"/>
    <property type="match status" value="1"/>
</dbReference>
<dbReference type="Proteomes" id="UP001172457">
    <property type="component" value="Chromosome 4"/>
</dbReference>
<dbReference type="InterPro" id="IPR015421">
    <property type="entry name" value="PyrdxlP-dep_Trfase_major"/>
</dbReference>
<dbReference type="InterPro" id="IPR005958">
    <property type="entry name" value="TyrNic_aminoTrfase"/>
</dbReference>
<name>A0AA38TA05_9ASTR</name>
<evidence type="ECO:0000256" key="4">
    <source>
        <dbReference type="PIRNR" id="PIRNR000517"/>
    </source>
</evidence>
<evidence type="ECO:0000259" key="6">
    <source>
        <dbReference type="Pfam" id="PF00155"/>
    </source>
</evidence>
<dbReference type="PIRSF" id="PIRSF000517">
    <property type="entry name" value="Tyr_transaminase"/>
    <property type="match status" value="1"/>
</dbReference>
<keyword evidence="3 4" id="KW-0663">Pyridoxal phosphate</keyword>
<proteinExistence type="inferred from homology"/>
<dbReference type="EMBL" id="JARYMX010000004">
    <property type="protein sequence ID" value="KAJ9550111.1"/>
    <property type="molecule type" value="Genomic_DNA"/>
</dbReference>
<dbReference type="Pfam" id="PF00155">
    <property type="entry name" value="Aminotran_1_2"/>
    <property type="match status" value="1"/>
</dbReference>
<accession>A0AA38TA05</accession>
<dbReference type="GO" id="GO:0006572">
    <property type="term" value="P:L-tyrosine catabolic process"/>
    <property type="evidence" value="ECO:0007669"/>
    <property type="project" value="TreeGrafter"/>
</dbReference>
<reference evidence="7" key="1">
    <citation type="submission" date="2023-03" db="EMBL/GenBank/DDBJ databases">
        <title>Chromosome-scale reference genome and RAD-based genetic map of yellow starthistle (Centaurea solstitialis) reveal putative structural variation and QTLs associated with invader traits.</title>
        <authorList>
            <person name="Reatini B."/>
            <person name="Cang F.A."/>
            <person name="Jiang Q."/>
            <person name="Mckibben M.T.W."/>
            <person name="Barker M.S."/>
            <person name="Rieseberg L.H."/>
            <person name="Dlugosch K.M."/>
        </authorList>
    </citation>
    <scope>NUCLEOTIDE SEQUENCE</scope>
    <source>
        <strain evidence="7">CAN-66</strain>
        <tissue evidence="7">Leaf</tissue>
    </source>
</reference>
<evidence type="ECO:0000256" key="1">
    <source>
        <dbReference type="ARBA" id="ARBA00001933"/>
    </source>
</evidence>
<gene>
    <name evidence="7" type="ORF">OSB04_014156</name>
</gene>
<feature type="domain" description="Aminotransferase class I/classII large" evidence="6">
    <location>
        <begin position="62"/>
        <end position="407"/>
    </location>
</feature>
<dbReference type="InterPro" id="IPR015424">
    <property type="entry name" value="PyrdxlP-dep_Trfase"/>
</dbReference>